<dbReference type="EMBL" id="AP018930">
    <property type="protein sequence ID" value="BBG27083.1"/>
    <property type="molecule type" value="Genomic_DNA"/>
</dbReference>
<keyword evidence="4" id="KW-1185">Reference proteome</keyword>
<dbReference type="EMBL" id="AP018929">
    <property type="protein sequence ID" value="BBG24326.1"/>
    <property type="molecule type" value="Genomic_DNA"/>
</dbReference>
<name>A0A510DVR6_9CREN</name>
<keyword evidence="1" id="KW-1133">Transmembrane helix</keyword>
<feature type="transmembrane region" description="Helical" evidence="1">
    <location>
        <begin position="7"/>
        <end position="24"/>
    </location>
</feature>
<dbReference type="RefSeq" id="WP_167747985.1">
    <property type="nucleotide sequence ID" value="NZ_AP018929.1"/>
</dbReference>
<evidence type="ECO:0000313" key="5">
    <source>
        <dbReference type="Proteomes" id="UP000325030"/>
    </source>
</evidence>
<dbReference type="GeneID" id="52251660"/>
<evidence type="ECO:0000313" key="4">
    <source>
        <dbReference type="Proteomes" id="UP000322983"/>
    </source>
</evidence>
<proteinExistence type="predicted"/>
<sequence>MFTLEEILLVIGILMFPYGIYEIMKGEGSTKMKVGIISTSATLFVIEALLSMR</sequence>
<reference evidence="5" key="1">
    <citation type="submission" date="2018-09" db="EMBL/GenBank/DDBJ databases">
        <title>Complete Genome Sequencing of Sulfolobus sp. JCM 16834.</title>
        <authorList>
            <person name="Kato S."/>
            <person name="Itoh T."/>
            <person name="Ohkuma M."/>
        </authorList>
    </citation>
    <scope>NUCLEOTIDE SEQUENCE [LARGE SCALE GENOMIC DNA]</scope>
    <source>
        <strain evidence="5">IC-007</strain>
    </source>
</reference>
<organism evidence="2 4">
    <name type="scientific">Sulfuracidifex tepidarius</name>
    <dbReference type="NCBI Taxonomy" id="1294262"/>
    <lineage>
        <taxon>Archaea</taxon>
        <taxon>Thermoproteota</taxon>
        <taxon>Thermoprotei</taxon>
        <taxon>Sulfolobales</taxon>
        <taxon>Sulfolobaceae</taxon>
        <taxon>Sulfuracidifex</taxon>
    </lineage>
</organism>
<keyword evidence="1" id="KW-0812">Transmembrane</keyword>
<accession>A0A510E3J1</accession>
<evidence type="ECO:0000313" key="3">
    <source>
        <dbReference type="EMBL" id="BBG27083.1"/>
    </source>
</evidence>
<dbReference type="OrthoDB" id="34427at2157"/>
<feature type="transmembrane region" description="Helical" evidence="1">
    <location>
        <begin position="30"/>
        <end position="50"/>
    </location>
</feature>
<dbReference type="Proteomes" id="UP000325030">
    <property type="component" value="Chromosome"/>
</dbReference>
<gene>
    <name evidence="2" type="ORF">IC006_1636</name>
    <name evidence="3" type="ORF">IC007_1613</name>
</gene>
<keyword evidence="1" id="KW-0472">Membrane</keyword>
<dbReference type="KEGG" id="step:IC006_1636"/>
<protein>
    <submittedName>
        <fullName evidence="2">Uncharacterized protein</fullName>
    </submittedName>
</protein>
<dbReference type="AlphaFoldDB" id="A0A510DVR6"/>
<accession>A0A510DVR6</accession>
<dbReference type="Proteomes" id="UP000322983">
    <property type="component" value="Chromosome"/>
</dbReference>
<evidence type="ECO:0000313" key="2">
    <source>
        <dbReference type="EMBL" id="BBG24326.1"/>
    </source>
</evidence>
<reference evidence="2 4" key="2">
    <citation type="journal article" date="2020" name="Int. J. Syst. Evol. Microbiol.">
        <title>Sulfuracidifex tepidarius gen. nov., sp. nov. and transfer of Sulfolobus metallicus Huber and Stetter 1992 to the genus Sulfuracidifex as Sulfuracidifex metallicus comb. nov.</title>
        <authorList>
            <person name="Itoh T."/>
            <person name="Miura T."/>
            <person name="Sakai H.D."/>
            <person name="Kato S."/>
            <person name="Ohkuma M."/>
            <person name="Takashina T."/>
        </authorList>
    </citation>
    <scope>NUCLEOTIDE SEQUENCE [LARGE SCALE GENOMIC DNA]</scope>
    <source>
        <strain evidence="2 4">IC-006</strain>
        <strain evidence="3">IC-007</strain>
    </source>
</reference>
<evidence type="ECO:0000256" key="1">
    <source>
        <dbReference type="SAM" id="Phobius"/>
    </source>
</evidence>